<protein>
    <recommendedName>
        <fullName evidence="1">DUF1508 domain-containing protein</fullName>
    </recommendedName>
</protein>
<feature type="domain" description="DUF1508" evidence="1">
    <location>
        <begin position="61"/>
        <end position="108"/>
    </location>
</feature>
<reference evidence="2 3" key="1">
    <citation type="submission" date="2015-11" db="EMBL/GenBank/DDBJ databases">
        <title>Expanding the genomic diversity of Burkholderia species for the development of highly accurate diagnostics.</title>
        <authorList>
            <person name="Sahl J."/>
            <person name="Keim P."/>
            <person name="Wagner D."/>
        </authorList>
    </citation>
    <scope>NUCLEOTIDE SEQUENCE [LARGE SCALE GENOMIC DNA]</scope>
    <source>
        <strain evidence="2 3">MSMB1302</strain>
    </source>
</reference>
<proteinExistence type="predicted"/>
<sequence length="110" mass="11917">MAAKFVIKKASDGQFLFHLKAANGEIILRSELYKTKASAENGVASVRKNAPDDARYERKTASNGQFMFNLKAGNHEIIGTSELYKAEAGRENGIASVKQNAPDAALDDQS</sequence>
<gene>
    <name evidence="2" type="ORF">WS90_20585</name>
</gene>
<dbReference type="SUPFAM" id="SSF160113">
    <property type="entry name" value="YegP-like"/>
    <property type="match status" value="2"/>
</dbReference>
<dbReference type="GeneID" id="56501124"/>
<dbReference type="AlphaFoldDB" id="A0A103ULS4"/>
<dbReference type="PANTHER" id="PTHR40606">
    <property type="match status" value="1"/>
</dbReference>
<dbReference type="InterPro" id="IPR010879">
    <property type="entry name" value="DUF1508"/>
</dbReference>
<dbReference type="Proteomes" id="UP000069001">
    <property type="component" value="Unassembled WGS sequence"/>
</dbReference>
<evidence type="ECO:0000259" key="1">
    <source>
        <dbReference type="Pfam" id="PF07411"/>
    </source>
</evidence>
<dbReference type="RefSeq" id="WP_059522325.1">
    <property type="nucleotide sequence ID" value="NZ_LOXZ01000017.1"/>
</dbReference>
<dbReference type="InterPro" id="IPR036913">
    <property type="entry name" value="YegP-like_sf"/>
</dbReference>
<name>A0A103ULS4_BURCE</name>
<comment type="caution">
    <text evidence="2">The sequence shown here is derived from an EMBL/GenBank/DDBJ whole genome shotgun (WGS) entry which is preliminary data.</text>
</comment>
<evidence type="ECO:0000313" key="2">
    <source>
        <dbReference type="EMBL" id="KVK78253.1"/>
    </source>
</evidence>
<evidence type="ECO:0000313" key="3">
    <source>
        <dbReference type="Proteomes" id="UP000069001"/>
    </source>
</evidence>
<dbReference type="Pfam" id="PF07411">
    <property type="entry name" value="DUF1508"/>
    <property type="match status" value="2"/>
</dbReference>
<dbReference type="InterPro" id="IPR051141">
    <property type="entry name" value="UPF0339_domain"/>
</dbReference>
<organism evidence="2 3">
    <name type="scientific">Burkholderia cepacia</name>
    <name type="common">Pseudomonas cepacia</name>
    <dbReference type="NCBI Taxonomy" id="292"/>
    <lineage>
        <taxon>Bacteria</taxon>
        <taxon>Pseudomonadati</taxon>
        <taxon>Pseudomonadota</taxon>
        <taxon>Betaproteobacteria</taxon>
        <taxon>Burkholderiales</taxon>
        <taxon>Burkholderiaceae</taxon>
        <taxon>Burkholderia</taxon>
        <taxon>Burkholderia cepacia complex</taxon>
    </lineage>
</organism>
<accession>A0A103ULS4</accession>
<feature type="domain" description="DUF1508" evidence="1">
    <location>
        <begin position="10"/>
        <end position="57"/>
    </location>
</feature>
<dbReference type="PANTHER" id="PTHR40606:SF1">
    <property type="entry name" value="UPF0339 PROTEIN YEGP"/>
    <property type="match status" value="1"/>
</dbReference>
<dbReference type="EMBL" id="LOYH01000080">
    <property type="protein sequence ID" value="KVK78253.1"/>
    <property type="molecule type" value="Genomic_DNA"/>
</dbReference>
<dbReference type="Gene3D" id="2.30.29.80">
    <property type="match status" value="1"/>
</dbReference>